<dbReference type="Proteomes" id="UP001154282">
    <property type="component" value="Unassembled WGS sequence"/>
</dbReference>
<evidence type="ECO:0000256" key="1">
    <source>
        <dbReference type="SAM" id="MobiDB-lite"/>
    </source>
</evidence>
<dbReference type="EMBL" id="CAMGYJ010000007">
    <property type="protein sequence ID" value="CAI0448045.1"/>
    <property type="molecule type" value="Genomic_DNA"/>
</dbReference>
<keyword evidence="3" id="KW-1185">Reference proteome</keyword>
<accession>A0AAV0MNU3</accession>
<dbReference type="AlphaFoldDB" id="A0AAV0MNU3"/>
<feature type="region of interest" description="Disordered" evidence="1">
    <location>
        <begin position="1"/>
        <end position="20"/>
    </location>
</feature>
<feature type="non-terminal residue" evidence="2">
    <location>
        <position position="1"/>
    </location>
</feature>
<name>A0AAV0MNU3_9ROSI</name>
<comment type="caution">
    <text evidence="2">The sequence shown here is derived from an EMBL/GenBank/DDBJ whole genome shotgun (WGS) entry which is preliminary data.</text>
</comment>
<organism evidence="2 3">
    <name type="scientific">Linum tenue</name>
    <dbReference type="NCBI Taxonomy" id="586396"/>
    <lineage>
        <taxon>Eukaryota</taxon>
        <taxon>Viridiplantae</taxon>
        <taxon>Streptophyta</taxon>
        <taxon>Embryophyta</taxon>
        <taxon>Tracheophyta</taxon>
        <taxon>Spermatophyta</taxon>
        <taxon>Magnoliopsida</taxon>
        <taxon>eudicotyledons</taxon>
        <taxon>Gunneridae</taxon>
        <taxon>Pentapetalae</taxon>
        <taxon>rosids</taxon>
        <taxon>fabids</taxon>
        <taxon>Malpighiales</taxon>
        <taxon>Linaceae</taxon>
        <taxon>Linum</taxon>
    </lineage>
</organism>
<feature type="region of interest" description="Disordered" evidence="1">
    <location>
        <begin position="89"/>
        <end position="125"/>
    </location>
</feature>
<feature type="non-terminal residue" evidence="2">
    <location>
        <position position="125"/>
    </location>
</feature>
<sequence length="125" mass="13724">PSLAFPPTKPSDSELPSARVRGSTCSSSIACLFLHACRRSPLETSSTAQSDIGDVPARIALVARRGLAKTGNTDSELYRIWNRDRVRTAAGGRQQHTKSDLEMKREPPREGFARCRISNQEGEEV</sequence>
<proteinExistence type="predicted"/>
<reference evidence="2" key="1">
    <citation type="submission" date="2022-08" db="EMBL/GenBank/DDBJ databases">
        <authorList>
            <person name="Gutierrez-Valencia J."/>
        </authorList>
    </citation>
    <scope>NUCLEOTIDE SEQUENCE</scope>
</reference>
<evidence type="ECO:0000313" key="3">
    <source>
        <dbReference type="Proteomes" id="UP001154282"/>
    </source>
</evidence>
<gene>
    <name evidence="2" type="ORF">LITE_LOCUS29637</name>
</gene>
<feature type="compositionally biased region" description="Basic and acidic residues" evidence="1">
    <location>
        <begin position="97"/>
        <end position="113"/>
    </location>
</feature>
<protein>
    <submittedName>
        <fullName evidence="2">Uncharacterized protein</fullName>
    </submittedName>
</protein>
<evidence type="ECO:0000313" key="2">
    <source>
        <dbReference type="EMBL" id="CAI0448045.1"/>
    </source>
</evidence>